<proteinExistence type="predicted"/>
<evidence type="ECO:0000313" key="2">
    <source>
        <dbReference type="Proteomes" id="UP000318693"/>
    </source>
</evidence>
<keyword evidence="2" id="KW-1185">Reference proteome</keyword>
<dbReference type="InterPro" id="IPR050772">
    <property type="entry name" value="Hydratase-Decarb/MhpD_sf"/>
</dbReference>
<gene>
    <name evidence="1" type="ORF">FJ693_00485</name>
</gene>
<accession>A0A552WXR8</accession>
<comment type="caution">
    <text evidence="1">The sequence shown here is derived from an EMBL/GenBank/DDBJ whole genome shotgun (WGS) entry which is preliminary data.</text>
</comment>
<dbReference type="Proteomes" id="UP000318693">
    <property type="component" value="Unassembled WGS sequence"/>
</dbReference>
<name>A0A552WXR8_9MICO</name>
<organism evidence="1 2">
    <name type="scientific">Georgenia yuyongxinii</name>
    <dbReference type="NCBI Taxonomy" id="2589797"/>
    <lineage>
        <taxon>Bacteria</taxon>
        <taxon>Bacillati</taxon>
        <taxon>Actinomycetota</taxon>
        <taxon>Actinomycetes</taxon>
        <taxon>Micrococcales</taxon>
        <taxon>Bogoriellaceae</taxon>
        <taxon>Georgenia</taxon>
    </lineage>
</organism>
<evidence type="ECO:0000313" key="1">
    <source>
        <dbReference type="EMBL" id="TRW47618.1"/>
    </source>
</evidence>
<reference evidence="1 2" key="1">
    <citation type="submission" date="2019-07" db="EMBL/GenBank/DDBJ databases">
        <title>Georgenia wutianyii sp. nov. and Georgenia *** sp. nov. isolated from plateau pika (Ochotona curzoniae) in the Qinghai-Tibet plateau of China.</title>
        <authorList>
            <person name="Tian Z."/>
        </authorList>
    </citation>
    <scope>NUCLEOTIDE SEQUENCE [LARGE SCALE GENOMIC DNA]</scope>
    <source>
        <strain evidence="1 2">Z446</strain>
    </source>
</reference>
<dbReference type="AlphaFoldDB" id="A0A552WXR8"/>
<dbReference type="RefSeq" id="WP_143416572.1">
    <property type="nucleotide sequence ID" value="NZ_VJXR01000001.1"/>
</dbReference>
<dbReference type="InterPro" id="IPR036663">
    <property type="entry name" value="Fumarylacetoacetase_C_sf"/>
</dbReference>
<dbReference type="GO" id="GO:0008684">
    <property type="term" value="F:2-oxopent-4-enoate hydratase activity"/>
    <property type="evidence" value="ECO:0007669"/>
    <property type="project" value="TreeGrafter"/>
</dbReference>
<dbReference type="EMBL" id="VJXR01000001">
    <property type="protein sequence ID" value="TRW47618.1"/>
    <property type="molecule type" value="Genomic_DNA"/>
</dbReference>
<dbReference type="GO" id="GO:0005737">
    <property type="term" value="C:cytoplasm"/>
    <property type="evidence" value="ECO:0007669"/>
    <property type="project" value="TreeGrafter"/>
</dbReference>
<dbReference type="SUPFAM" id="SSF56529">
    <property type="entry name" value="FAH"/>
    <property type="match status" value="1"/>
</dbReference>
<dbReference type="Gene3D" id="3.90.850.10">
    <property type="entry name" value="Fumarylacetoacetase-like, C-terminal domain"/>
    <property type="match status" value="1"/>
</dbReference>
<dbReference type="PANTHER" id="PTHR30143">
    <property type="entry name" value="ACID HYDRATASE"/>
    <property type="match status" value="1"/>
</dbReference>
<protein>
    <submittedName>
        <fullName evidence="1">2-keto-4-pentenoate hydratase</fullName>
    </submittedName>
</protein>
<sequence>MTTITAELAERFCEARRSGTRMRGLHHEVPALDLPLAYEIQRAFIALWTRSNTTRVAGYKVTAPDPDTQAMISASRPAYGALFEENLLASGSRLRMTELSSPLVEPELVFILDEPLSENPGADEVVSKTRVAAGLEIPQTRYWESEWVPNLAVTVADIVADNSASGHLVVGEPVPSSAVDLTAVTVELRHDGQPVATGRSSAVMGNPANSVAWLAADLRALDAALPQGVHVASGTFAPPLVVRPGLYEATFSGVGTVRVDVRD</sequence>
<dbReference type="PANTHER" id="PTHR30143:SF0">
    <property type="entry name" value="2-KETO-4-PENTENOATE HYDRATASE"/>
    <property type="match status" value="1"/>
</dbReference>